<dbReference type="Gene3D" id="3.40.50.720">
    <property type="entry name" value="NAD(P)-binding Rossmann-like Domain"/>
    <property type="match status" value="1"/>
</dbReference>
<dbReference type="AlphaFoldDB" id="A0A1L2ZN75"/>
<dbReference type="Proteomes" id="UP000580797">
    <property type="component" value="Unassembled WGS sequence"/>
</dbReference>
<dbReference type="EMBL" id="JACHDR010000001">
    <property type="protein sequence ID" value="MBB5512620.1"/>
    <property type="molecule type" value="Genomic_DNA"/>
</dbReference>
<gene>
    <name evidence="1" type="ORF">BHE16_07305</name>
    <name evidence="2" type="ORF">HD598_001307</name>
</gene>
<keyword evidence="3" id="KW-1185">Reference proteome</keyword>
<reference evidence="2 4" key="2">
    <citation type="submission" date="2020-08" db="EMBL/GenBank/DDBJ databases">
        <title>Sequencing the genomes of 1000 actinobacteria strains.</title>
        <authorList>
            <person name="Klenk H.-P."/>
        </authorList>
    </citation>
    <scope>NUCLEOTIDE SEQUENCE [LARGE SCALE GENOMIC DNA]</scope>
    <source>
        <strain evidence="2 4">DSM 105783</strain>
    </source>
</reference>
<proteinExistence type="predicted"/>
<evidence type="ECO:0000313" key="3">
    <source>
        <dbReference type="Proteomes" id="UP000183530"/>
    </source>
</evidence>
<dbReference type="Proteomes" id="UP000183530">
    <property type="component" value="Chromosome"/>
</dbReference>
<evidence type="ECO:0000313" key="2">
    <source>
        <dbReference type="EMBL" id="MBB5512620.1"/>
    </source>
</evidence>
<protein>
    <submittedName>
        <fullName evidence="2">Bacteriocin biosynthesis cyclodehydratase domain-containing protein</fullName>
    </submittedName>
</protein>
<name>A0A1L2ZN75_9MICC</name>
<evidence type="ECO:0000313" key="1">
    <source>
        <dbReference type="EMBL" id="APF40853.1"/>
    </source>
</evidence>
<dbReference type="InterPro" id="IPR035985">
    <property type="entry name" value="Ubiquitin-activating_enz"/>
</dbReference>
<dbReference type="OrthoDB" id="2379922at2"/>
<dbReference type="GO" id="GO:0008641">
    <property type="term" value="F:ubiquitin-like modifier activating enzyme activity"/>
    <property type="evidence" value="ECO:0007669"/>
    <property type="project" value="InterPro"/>
</dbReference>
<reference evidence="1 3" key="1">
    <citation type="submission" date="2016-11" db="EMBL/GenBank/DDBJ databases">
        <title>Genome sequencing of Zhihengliuella aestuarii B18 antagonistic to Plasmodiophora brassicae.</title>
        <authorList>
            <person name="Luo Y."/>
        </authorList>
    </citation>
    <scope>NUCLEOTIDE SEQUENCE [LARGE SCALE GENOMIC DNA]</scope>
    <source>
        <strain evidence="1 3">B18</strain>
    </source>
</reference>
<dbReference type="EMBL" id="CP018135">
    <property type="protein sequence ID" value="APF40853.1"/>
    <property type="molecule type" value="Genomic_DNA"/>
</dbReference>
<accession>A0A1L2ZN75</accession>
<sequence length="310" mass="34411">MTLTVEPHVEHSPDLGEGLVLNPALKVIRASNDEVIVRHGSRGRSTQRFTDPEANGVLGNLVELFHEPYAVESLSTEHEQILARELAENGVLVPQSQLRYAFLVAGLGRPVEEVTGTYAIIGEGVLAQEVARSLQDALPSVQFTSLSSVSEISDDPDFIIAVADTPNLGFFFDVNEYALTTKTRWHAAYVDGPEAIVGPLYDPEHTGCFHDYDVLDESGRSLRVDHMYSKFQPEEGQAPEHKMPLFLAQLVAGYLTLSVVQDALREGSYLEGEFIRLDTDRLEVIKQQLSRIARCPACMENRPDLRHPFV</sequence>
<organism evidence="1 3">
    <name type="scientific">Neomicrococcus aestuarii</name>
    <dbReference type="NCBI Taxonomy" id="556325"/>
    <lineage>
        <taxon>Bacteria</taxon>
        <taxon>Bacillati</taxon>
        <taxon>Actinomycetota</taxon>
        <taxon>Actinomycetes</taxon>
        <taxon>Micrococcales</taxon>
        <taxon>Micrococcaceae</taxon>
        <taxon>Neomicrococcus</taxon>
    </lineage>
</organism>
<dbReference type="KEGG" id="nae:BHE16_07305"/>
<evidence type="ECO:0000313" key="4">
    <source>
        <dbReference type="Proteomes" id="UP000580797"/>
    </source>
</evidence>
<dbReference type="SUPFAM" id="SSF69572">
    <property type="entry name" value="Activating enzymes of the ubiquitin-like proteins"/>
    <property type="match status" value="1"/>
</dbReference>
<dbReference type="STRING" id="556325.BHE16_07305"/>
<dbReference type="RefSeq" id="WP_071894330.1">
    <property type="nucleotide sequence ID" value="NZ_BAAARH010000001.1"/>
</dbReference>